<evidence type="ECO:0008006" key="3">
    <source>
        <dbReference type="Google" id="ProtNLM"/>
    </source>
</evidence>
<evidence type="ECO:0000313" key="2">
    <source>
        <dbReference type="EMBL" id="QJA73708.1"/>
    </source>
</evidence>
<sequence>MSGGWIFTKAAGVEHDEAHVAGVLGDMLFQDEEMPRAEAFVSIFGARWQVVEDFLWQLATERGLDEAVGVQLDGIGDILDESRGGLTDDQYRLFLRAKILVLKSRGRVGELINILLVLEYTAIVVRETPPAHMEIEVCDVTLARETDRVLRLAKAGGVGLTFIYSQYSEFEIFQASGTYAAEEYDVATGAGSVYDAATGGYSAGCYR</sequence>
<reference evidence="2" key="1">
    <citation type="submission" date="2020-03" db="EMBL/GenBank/DDBJ databases">
        <title>The deep terrestrial virosphere.</title>
        <authorList>
            <person name="Holmfeldt K."/>
            <person name="Nilsson E."/>
            <person name="Simone D."/>
            <person name="Lopez-Fernandez M."/>
            <person name="Wu X."/>
            <person name="de Brujin I."/>
            <person name="Lundin D."/>
            <person name="Andersson A."/>
            <person name="Bertilsson S."/>
            <person name="Dopson M."/>
        </authorList>
    </citation>
    <scope>NUCLEOTIDE SEQUENCE</scope>
    <source>
        <strain evidence="2">MM415A02272</strain>
        <strain evidence="1">MM415B00380</strain>
    </source>
</reference>
<protein>
    <recommendedName>
        <fullName evidence="3">Tail protein</fullName>
    </recommendedName>
</protein>
<accession>A0A6M3JWA0</accession>
<proteinExistence type="predicted"/>
<gene>
    <name evidence="2" type="ORF">MM415A02272_0002</name>
    <name evidence="1" type="ORF">MM415B00380_0003</name>
</gene>
<dbReference type="EMBL" id="MT142047">
    <property type="protein sequence ID" value="QJA73708.1"/>
    <property type="molecule type" value="Genomic_DNA"/>
</dbReference>
<organism evidence="2">
    <name type="scientific">viral metagenome</name>
    <dbReference type="NCBI Taxonomy" id="1070528"/>
    <lineage>
        <taxon>unclassified sequences</taxon>
        <taxon>metagenomes</taxon>
        <taxon>organismal metagenomes</taxon>
    </lineage>
</organism>
<name>A0A6M3JWA0_9ZZZZ</name>
<dbReference type="EMBL" id="MT141544">
    <property type="protein sequence ID" value="QJA65751.1"/>
    <property type="molecule type" value="Genomic_DNA"/>
</dbReference>
<dbReference type="AlphaFoldDB" id="A0A6M3JWA0"/>
<evidence type="ECO:0000313" key="1">
    <source>
        <dbReference type="EMBL" id="QJA65751.1"/>
    </source>
</evidence>